<organism evidence="2 3">
    <name type="scientific">Halomonas beimenensis</name>
    <dbReference type="NCBI Taxonomy" id="475662"/>
    <lineage>
        <taxon>Bacteria</taxon>
        <taxon>Pseudomonadati</taxon>
        <taxon>Pseudomonadota</taxon>
        <taxon>Gammaproteobacteria</taxon>
        <taxon>Oceanospirillales</taxon>
        <taxon>Halomonadaceae</taxon>
        <taxon>Halomonas</taxon>
    </lineage>
</organism>
<sequence length="101" mass="11313">MAQQDYNPRLKTWQRIIPSSEPGQGHIEAPGGFANPVWQTRSGVPGPFELELVEALEEVFAEGMTELDALVEGLNARDRHDRNGQPWTRESFLQEIAVLGQ</sequence>
<dbReference type="RefSeq" id="WP_097787643.1">
    <property type="nucleotide sequence ID" value="NZ_BAAADT010000020.1"/>
</dbReference>
<name>A0A291P2E4_9GAMM</name>
<keyword evidence="3" id="KW-1185">Reference proteome</keyword>
<reference evidence="2 3" key="1">
    <citation type="journal article" date="2017" name="Sci. Rep.">
        <title>Revealing the Saline Adaptation Strategies of the Halophilic Bacterium Halomonas beimenensis through High-throughput Omics and Transposon Mutagenesis Approaches.</title>
        <authorList>
            <person name="Chen Y.H."/>
            <person name="Lin S.S."/>
            <person name="Shyu Y.T."/>
        </authorList>
    </citation>
    <scope>NUCLEOTIDE SEQUENCE [LARGE SCALE GENOMIC DNA]</scope>
    <source>
        <strain evidence="2 3">NTU-111</strain>
    </source>
</reference>
<dbReference type="AlphaFoldDB" id="A0A291P2E4"/>
<protein>
    <recommendedName>
        <fullName evidence="1">Recombinase-like domain-containing protein</fullName>
    </recommendedName>
</protein>
<dbReference type="Pfam" id="PF20552">
    <property type="entry name" value="HTH_62"/>
    <property type="match status" value="1"/>
</dbReference>
<evidence type="ECO:0000313" key="2">
    <source>
        <dbReference type="EMBL" id="ATJ81057.1"/>
    </source>
</evidence>
<dbReference type="EMBL" id="CP021435">
    <property type="protein sequence ID" value="ATJ81057.1"/>
    <property type="molecule type" value="Genomic_DNA"/>
</dbReference>
<accession>A0A291P2E4</accession>
<dbReference type="KEGG" id="hbe:BEI_0070"/>
<gene>
    <name evidence="2" type="ORF">BEI_0070</name>
</gene>
<feature type="domain" description="Recombinase-like" evidence="1">
    <location>
        <begin position="12"/>
        <end position="101"/>
    </location>
</feature>
<evidence type="ECO:0000313" key="3">
    <source>
        <dbReference type="Proteomes" id="UP000219993"/>
    </source>
</evidence>
<dbReference type="Proteomes" id="UP000219993">
    <property type="component" value="Chromosome"/>
</dbReference>
<evidence type="ECO:0000259" key="1">
    <source>
        <dbReference type="Pfam" id="PF20552"/>
    </source>
</evidence>
<proteinExistence type="predicted"/>
<dbReference type="InterPro" id="IPR046789">
    <property type="entry name" value="HTH_62"/>
</dbReference>
<dbReference type="OrthoDB" id="6909982at2"/>